<accession>M1X258</accession>
<dbReference type="AlphaFoldDB" id="M1X258"/>
<dbReference type="STRING" id="1165094.RINTHH_950"/>
<comment type="caution">
    <text evidence="1">The sequence shown here is derived from an EMBL/GenBank/DDBJ whole genome shotgun (WGS) entry which is preliminary data.</text>
</comment>
<gene>
    <name evidence="1" type="ORF">RINTHH_950</name>
</gene>
<name>M1X258_9NOST</name>
<proteinExistence type="predicted"/>
<evidence type="ECO:0000313" key="2">
    <source>
        <dbReference type="Proteomes" id="UP000053051"/>
    </source>
</evidence>
<organism evidence="1 2">
    <name type="scientific">Richelia intracellularis HH01</name>
    <dbReference type="NCBI Taxonomy" id="1165094"/>
    <lineage>
        <taxon>Bacteria</taxon>
        <taxon>Bacillati</taxon>
        <taxon>Cyanobacteriota</taxon>
        <taxon>Cyanophyceae</taxon>
        <taxon>Nostocales</taxon>
        <taxon>Nostocaceae</taxon>
        <taxon>Richelia</taxon>
    </lineage>
</organism>
<sequence>MVNYPNIKPINPNYQAIRAKVAAFVYQALVSAGKAEMIPYIYVVKVPISNISASIRD</sequence>
<dbReference type="RefSeq" id="WP_008231497.1">
    <property type="nucleotide sequence ID" value="NZ_CAIY01000005.1"/>
</dbReference>
<reference evidence="1 2" key="1">
    <citation type="submission" date="2012-05" db="EMBL/GenBank/DDBJ databases">
        <authorList>
            <person name="Hilton J."/>
        </authorList>
    </citation>
    <scope>NUCLEOTIDE SEQUENCE [LARGE SCALE GENOMIC DNA]</scope>
    <source>
        <strain evidence="1 2">HH01</strain>
    </source>
</reference>
<dbReference type="Proteomes" id="UP000053051">
    <property type="component" value="Unassembled WGS sequence"/>
</dbReference>
<keyword evidence="2" id="KW-1185">Reference proteome</keyword>
<evidence type="ECO:0000313" key="1">
    <source>
        <dbReference type="EMBL" id="CCH66250.1"/>
    </source>
</evidence>
<reference evidence="2" key="2">
    <citation type="submission" date="2016-01" db="EMBL/GenBank/DDBJ databases">
        <title>Diatom-associated endosymboitic cyanobacterium lacks core nitrogen metabolism enzymes.</title>
        <authorList>
            <person name="Hilton J.A."/>
            <person name="Foster R.A."/>
            <person name="Tripp H.J."/>
            <person name="Carter B.J."/>
            <person name="Zehr J.P."/>
            <person name="Villareal T.A."/>
        </authorList>
    </citation>
    <scope>NUCLEOTIDE SEQUENCE [LARGE SCALE GENOMIC DNA]</scope>
    <source>
        <strain evidence="2">HH01</strain>
    </source>
</reference>
<protein>
    <submittedName>
        <fullName evidence="1">Uncharacterized protein</fullName>
    </submittedName>
</protein>
<dbReference type="EMBL" id="CAIY01000005">
    <property type="protein sequence ID" value="CCH66250.1"/>
    <property type="molecule type" value="Genomic_DNA"/>
</dbReference>